<dbReference type="eggNOG" id="COG1309">
    <property type="taxonomic scope" value="Bacteria"/>
</dbReference>
<gene>
    <name evidence="7" type="ORF">HRUBRA_02325</name>
</gene>
<sequence length="220" mass="25138">MTAAGSRNNLKAELAQFKRRRIREEANHLFYRQGYEGTTIDAIADKLQVTKPFIYSYYKNKGEILYDIARVGITLSSEALERCLAIPGSSWDQLKLVVDEVTRIVVQNQEYIVVYQREEKNLEPEQARAIREQRSAFDHRLAEVLASGEAVGEFRLQDPPLTATTIGGMMSWVALWYQPGGHWSEAEIITHIIRSVERLVAVRGRQEVPPASRPQPEIRK</sequence>
<evidence type="ECO:0000256" key="3">
    <source>
        <dbReference type="ARBA" id="ARBA00023125"/>
    </source>
</evidence>
<dbReference type="GO" id="GO:0003700">
    <property type="term" value="F:DNA-binding transcription factor activity"/>
    <property type="evidence" value="ECO:0007669"/>
    <property type="project" value="TreeGrafter"/>
</dbReference>
<dbReference type="AlphaFoldDB" id="A0A095VPT5"/>
<evidence type="ECO:0000256" key="1">
    <source>
        <dbReference type="ARBA" id="ARBA00022491"/>
    </source>
</evidence>
<dbReference type="PANTHER" id="PTHR30055:SF175">
    <property type="entry name" value="HTH-TYPE TRANSCRIPTIONAL REPRESSOR KSTR2"/>
    <property type="match status" value="1"/>
</dbReference>
<evidence type="ECO:0000259" key="6">
    <source>
        <dbReference type="PROSITE" id="PS50977"/>
    </source>
</evidence>
<dbReference type="Pfam" id="PF00440">
    <property type="entry name" value="TetR_N"/>
    <property type="match status" value="1"/>
</dbReference>
<protein>
    <recommendedName>
        <fullName evidence="6">HTH tetR-type domain-containing protein</fullName>
    </recommendedName>
</protein>
<dbReference type="PANTHER" id="PTHR30055">
    <property type="entry name" value="HTH-TYPE TRANSCRIPTIONAL REGULATOR RUTR"/>
    <property type="match status" value="1"/>
</dbReference>
<comment type="caution">
    <text evidence="7">The sequence shown here is derived from an EMBL/GenBank/DDBJ whole genome shotgun (WGS) entry which is preliminary data.</text>
</comment>
<dbReference type="InterPro" id="IPR050109">
    <property type="entry name" value="HTH-type_TetR-like_transc_reg"/>
</dbReference>
<dbReference type="EMBL" id="AUVB01000070">
    <property type="protein sequence ID" value="KGE03093.1"/>
    <property type="molecule type" value="Genomic_DNA"/>
</dbReference>
<keyword evidence="3 5" id="KW-0238">DNA-binding</keyword>
<keyword evidence="2" id="KW-0805">Transcription regulation</keyword>
<dbReference type="InterPro" id="IPR009057">
    <property type="entry name" value="Homeodomain-like_sf"/>
</dbReference>
<evidence type="ECO:0000313" key="7">
    <source>
        <dbReference type="EMBL" id="KGE03093.1"/>
    </source>
</evidence>
<dbReference type="InterPro" id="IPR001647">
    <property type="entry name" value="HTH_TetR"/>
</dbReference>
<dbReference type="PROSITE" id="PS50977">
    <property type="entry name" value="HTH_TETR_2"/>
    <property type="match status" value="1"/>
</dbReference>
<evidence type="ECO:0000256" key="4">
    <source>
        <dbReference type="ARBA" id="ARBA00023163"/>
    </source>
</evidence>
<dbReference type="Pfam" id="PF17932">
    <property type="entry name" value="TetR_C_24"/>
    <property type="match status" value="1"/>
</dbReference>
<proteinExistence type="predicted"/>
<dbReference type="RefSeq" id="WP_052094349.1">
    <property type="nucleotide sequence ID" value="NZ_KN234750.1"/>
</dbReference>
<reference evidence="7 8" key="1">
    <citation type="journal article" date="2014" name="Genome Announc.">
        <title>Genome Sequence of Gammaproteobacterial Pseudohaliea rubra Type Strain DSM 19751, Isolated from Coastal Seawater of the Mediterranean Sea.</title>
        <authorList>
            <person name="Spring S."/>
            <person name="Fiebig A."/>
            <person name="Riedel T."/>
            <person name="Goker M."/>
            <person name="Klenk H.P."/>
        </authorList>
    </citation>
    <scope>NUCLEOTIDE SEQUENCE [LARGE SCALE GENOMIC DNA]</scope>
    <source>
        <strain evidence="7 8">DSM 19751</strain>
    </source>
</reference>
<dbReference type="SUPFAM" id="SSF46689">
    <property type="entry name" value="Homeodomain-like"/>
    <property type="match status" value="1"/>
</dbReference>
<dbReference type="STRING" id="1265313.HRUBRA_02325"/>
<feature type="DNA-binding region" description="H-T-H motif" evidence="5">
    <location>
        <begin position="39"/>
        <end position="58"/>
    </location>
</feature>
<keyword evidence="4" id="KW-0804">Transcription</keyword>
<dbReference type="SUPFAM" id="SSF48498">
    <property type="entry name" value="Tetracyclin repressor-like, C-terminal domain"/>
    <property type="match status" value="1"/>
</dbReference>
<dbReference type="Gene3D" id="1.10.357.10">
    <property type="entry name" value="Tetracycline Repressor, domain 2"/>
    <property type="match status" value="1"/>
</dbReference>
<dbReference type="Gene3D" id="1.10.10.60">
    <property type="entry name" value="Homeodomain-like"/>
    <property type="match status" value="1"/>
</dbReference>
<feature type="domain" description="HTH tetR-type" evidence="6">
    <location>
        <begin position="16"/>
        <end position="76"/>
    </location>
</feature>
<keyword evidence="8" id="KW-1185">Reference proteome</keyword>
<keyword evidence="1" id="KW-0678">Repressor</keyword>
<name>A0A095VPT5_9GAMM</name>
<evidence type="ECO:0000256" key="2">
    <source>
        <dbReference type="ARBA" id="ARBA00023015"/>
    </source>
</evidence>
<dbReference type="InterPro" id="IPR036271">
    <property type="entry name" value="Tet_transcr_reg_TetR-rel_C_sf"/>
</dbReference>
<accession>A0A095VPT5</accession>
<dbReference type="GO" id="GO:0000976">
    <property type="term" value="F:transcription cis-regulatory region binding"/>
    <property type="evidence" value="ECO:0007669"/>
    <property type="project" value="TreeGrafter"/>
</dbReference>
<organism evidence="7 8">
    <name type="scientific">Pseudohaliea rubra DSM 19751</name>
    <dbReference type="NCBI Taxonomy" id="1265313"/>
    <lineage>
        <taxon>Bacteria</taxon>
        <taxon>Pseudomonadati</taxon>
        <taxon>Pseudomonadota</taxon>
        <taxon>Gammaproteobacteria</taxon>
        <taxon>Cellvibrionales</taxon>
        <taxon>Halieaceae</taxon>
        <taxon>Pseudohaliea</taxon>
    </lineage>
</organism>
<evidence type="ECO:0000256" key="5">
    <source>
        <dbReference type="PROSITE-ProRule" id="PRU00335"/>
    </source>
</evidence>
<dbReference type="PATRIC" id="fig|1265313.6.peg.2296"/>
<dbReference type="HOGENOM" id="CLU_069356_12_4_6"/>
<evidence type="ECO:0000313" key="8">
    <source>
        <dbReference type="Proteomes" id="UP000029640"/>
    </source>
</evidence>
<dbReference type="Proteomes" id="UP000029640">
    <property type="component" value="Unassembled WGS sequence"/>
</dbReference>
<dbReference type="InterPro" id="IPR041490">
    <property type="entry name" value="KstR2_TetR_C"/>
</dbReference>